<name>A0A0B7BEB3_9EUPU</name>
<dbReference type="AlphaFoldDB" id="A0A0B7BEB3"/>
<accession>A0A0B7BEB3</accession>
<gene>
    <name evidence="1" type="primary">ORF181659</name>
</gene>
<evidence type="ECO:0000313" key="1">
    <source>
        <dbReference type="EMBL" id="CEK91232.1"/>
    </source>
</evidence>
<reference evidence="1" key="1">
    <citation type="submission" date="2014-12" db="EMBL/GenBank/DDBJ databases">
        <title>Insight into the proteome of Arion vulgaris.</title>
        <authorList>
            <person name="Aradska J."/>
            <person name="Bulat T."/>
            <person name="Smidak R."/>
            <person name="Sarate P."/>
            <person name="Gangsoo J."/>
            <person name="Sialana F."/>
            <person name="Bilban M."/>
            <person name="Lubec G."/>
        </authorList>
    </citation>
    <scope>NUCLEOTIDE SEQUENCE</scope>
    <source>
        <tissue evidence="1">Skin</tissue>
    </source>
</reference>
<dbReference type="EMBL" id="HACG01044367">
    <property type="protein sequence ID" value="CEK91232.1"/>
    <property type="molecule type" value="Transcribed_RNA"/>
</dbReference>
<sequence>MHVVCQKTQWLEQLYEGQYMGKVDLDIQSKQRITVGREFKDCCLMRETIGRKVAERQL</sequence>
<organism evidence="1">
    <name type="scientific">Arion vulgaris</name>
    <dbReference type="NCBI Taxonomy" id="1028688"/>
    <lineage>
        <taxon>Eukaryota</taxon>
        <taxon>Metazoa</taxon>
        <taxon>Spiralia</taxon>
        <taxon>Lophotrochozoa</taxon>
        <taxon>Mollusca</taxon>
        <taxon>Gastropoda</taxon>
        <taxon>Heterobranchia</taxon>
        <taxon>Euthyneura</taxon>
        <taxon>Panpulmonata</taxon>
        <taxon>Eupulmonata</taxon>
        <taxon>Stylommatophora</taxon>
        <taxon>Helicina</taxon>
        <taxon>Arionoidea</taxon>
        <taxon>Arionidae</taxon>
        <taxon>Arion</taxon>
    </lineage>
</organism>
<protein>
    <submittedName>
        <fullName evidence="1">Uncharacterized protein</fullName>
    </submittedName>
</protein>
<proteinExistence type="predicted"/>